<dbReference type="InterPro" id="IPR020846">
    <property type="entry name" value="MFS_dom"/>
</dbReference>
<dbReference type="InterPro" id="IPR005828">
    <property type="entry name" value="MFS_sugar_transport-like"/>
</dbReference>
<evidence type="ECO:0000259" key="7">
    <source>
        <dbReference type="PROSITE" id="PS50850"/>
    </source>
</evidence>
<dbReference type="PROSITE" id="PS00217">
    <property type="entry name" value="SUGAR_TRANSPORT_2"/>
    <property type="match status" value="1"/>
</dbReference>
<feature type="transmembrane region" description="Helical" evidence="6">
    <location>
        <begin position="180"/>
        <end position="199"/>
    </location>
</feature>
<keyword evidence="4 6" id="KW-1133">Transmembrane helix</keyword>
<keyword evidence="2" id="KW-0813">Transport</keyword>
<dbReference type="Proteomes" id="UP001479436">
    <property type="component" value="Unassembled WGS sequence"/>
</dbReference>
<evidence type="ECO:0000313" key="9">
    <source>
        <dbReference type="Proteomes" id="UP001479436"/>
    </source>
</evidence>
<proteinExistence type="predicted"/>
<dbReference type="Pfam" id="PF00083">
    <property type="entry name" value="Sugar_tr"/>
    <property type="match status" value="1"/>
</dbReference>
<comment type="caution">
    <text evidence="8">The sequence shown here is derived from an EMBL/GenBank/DDBJ whole genome shotgun (WGS) entry which is preliminary data.</text>
</comment>
<feature type="transmembrane region" description="Helical" evidence="6">
    <location>
        <begin position="92"/>
        <end position="111"/>
    </location>
</feature>
<sequence>MSTTYITTSIPNRIEELKWSDWHTKATLIISAGYVLSGYESTIIYTLLNIIGKSQGLDSISISCIKAMWMLGLLAGGFASEYASSIYERRNIYLYSSLALAFFSIGSGLSMSFASLLFYQFFIGIFIGGEWVIMVSYIAETIPQRHRTSVNTFLLVSWLFGVLLANLVELPLLMFLEDSLSWKIALGSASIFGIPIFIARRSLCESPEWLLRQGRVVEAESSMADIEKLSEQPYKENASLRASSFEVPILRDYFEQFHDLFVANRRTVLLEMIFSATISFAGVGINSYISTVLIPALNFSHKETSLPSTEEFRCQYPMVYPY</sequence>
<evidence type="ECO:0000256" key="4">
    <source>
        <dbReference type="ARBA" id="ARBA00022989"/>
    </source>
</evidence>
<dbReference type="InterPro" id="IPR036259">
    <property type="entry name" value="MFS_trans_sf"/>
</dbReference>
<dbReference type="InterPro" id="IPR005829">
    <property type="entry name" value="Sugar_transporter_CS"/>
</dbReference>
<accession>A0ABR2WLD3</accession>
<evidence type="ECO:0000256" key="1">
    <source>
        <dbReference type="ARBA" id="ARBA00004141"/>
    </source>
</evidence>
<evidence type="ECO:0000313" key="8">
    <source>
        <dbReference type="EMBL" id="KAK9762284.1"/>
    </source>
</evidence>
<dbReference type="PROSITE" id="PS50850">
    <property type="entry name" value="MFS"/>
    <property type="match status" value="1"/>
</dbReference>
<dbReference type="PANTHER" id="PTHR23511">
    <property type="entry name" value="SYNAPTIC VESICLE GLYCOPROTEIN 2"/>
    <property type="match status" value="1"/>
</dbReference>
<feature type="transmembrane region" description="Helical" evidence="6">
    <location>
        <begin position="117"/>
        <end position="138"/>
    </location>
</feature>
<dbReference type="Gene3D" id="1.20.1250.20">
    <property type="entry name" value="MFS general substrate transporter like domains"/>
    <property type="match status" value="1"/>
</dbReference>
<gene>
    <name evidence="8" type="ORF">K7432_012139</name>
</gene>
<protein>
    <recommendedName>
        <fullName evidence="7">Major facilitator superfamily (MFS) profile domain-containing protein</fullName>
    </recommendedName>
</protein>
<keyword evidence="5 6" id="KW-0472">Membrane</keyword>
<feature type="transmembrane region" description="Helical" evidence="6">
    <location>
        <begin position="150"/>
        <end position="168"/>
    </location>
</feature>
<evidence type="ECO:0000256" key="5">
    <source>
        <dbReference type="ARBA" id="ARBA00023136"/>
    </source>
</evidence>
<feature type="transmembrane region" description="Helical" evidence="6">
    <location>
        <begin position="60"/>
        <end position="80"/>
    </location>
</feature>
<name>A0ABR2WLD3_9FUNG</name>
<dbReference type="SUPFAM" id="SSF103473">
    <property type="entry name" value="MFS general substrate transporter"/>
    <property type="match status" value="1"/>
</dbReference>
<reference evidence="8 9" key="1">
    <citation type="submission" date="2023-04" db="EMBL/GenBank/DDBJ databases">
        <title>Genome of Basidiobolus ranarum AG-B5.</title>
        <authorList>
            <person name="Stajich J.E."/>
            <person name="Carter-House D."/>
            <person name="Gryganskyi A."/>
        </authorList>
    </citation>
    <scope>NUCLEOTIDE SEQUENCE [LARGE SCALE GENOMIC DNA]</scope>
    <source>
        <strain evidence="8 9">AG-B5</strain>
    </source>
</reference>
<feature type="domain" description="Major facilitator superfamily (MFS) profile" evidence="7">
    <location>
        <begin position="26"/>
        <end position="322"/>
    </location>
</feature>
<keyword evidence="3 6" id="KW-0812">Transmembrane</keyword>
<evidence type="ECO:0000256" key="3">
    <source>
        <dbReference type="ARBA" id="ARBA00022692"/>
    </source>
</evidence>
<evidence type="ECO:0000256" key="6">
    <source>
        <dbReference type="SAM" id="Phobius"/>
    </source>
</evidence>
<dbReference type="PANTHER" id="PTHR23511:SF34">
    <property type="entry name" value="SYNAPTIC VESICLE GLYCOPROTEIN 2"/>
    <property type="match status" value="1"/>
</dbReference>
<feature type="transmembrane region" description="Helical" evidence="6">
    <location>
        <begin position="26"/>
        <end position="48"/>
    </location>
</feature>
<organism evidence="8 9">
    <name type="scientific">Basidiobolus ranarum</name>
    <dbReference type="NCBI Taxonomy" id="34480"/>
    <lineage>
        <taxon>Eukaryota</taxon>
        <taxon>Fungi</taxon>
        <taxon>Fungi incertae sedis</taxon>
        <taxon>Zoopagomycota</taxon>
        <taxon>Entomophthoromycotina</taxon>
        <taxon>Basidiobolomycetes</taxon>
        <taxon>Basidiobolales</taxon>
        <taxon>Basidiobolaceae</taxon>
        <taxon>Basidiobolus</taxon>
    </lineage>
</organism>
<dbReference type="EMBL" id="JASJQH010001017">
    <property type="protein sequence ID" value="KAK9762284.1"/>
    <property type="molecule type" value="Genomic_DNA"/>
</dbReference>
<evidence type="ECO:0000256" key="2">
    <source>
        <dbReference type="ARBA" id="ARBA00022448"/>
    </source>
</evidence>
<keyword evidence="9" id="KW-1185">Reference proteome</keyword>
<feature type="transmembrane region" description="Helical" evidence="6">
    <location>
        <begin position="268"/>
        <end position="289"/>
    </location>
</feature>
<comment type="subcellular location">
    <subcellularLocation>
        <location evidence="1">Membrane</location>
        <topology evidence="1">Multi-pass membrane protein</topology>
    </subcellularLocation>
</comment>